<evidence type="ECO:0000256" key="2">
    <source>
        <dbReference type="ARBA" id="ARBA00009559"/>
    </source>
</evidence>
<dbReference type="PANTHER" id="PTHR13572:SF4">
    <property type="entry name" value="RE57134P"/>
    <property type="match status" value="1"/>
</dbReference>
<evidence type="ECO:0000313" key="10">
    <source>
        <dbReference type="Proteomes" id="UP000466442"/>
    </source>
</evidence>
<accession>A0A6A4JYQ0</accession>
<reference evidence="9" key="1">
    <citation type="journal article" date="2021" name="Mol. Ecol. Resour.">
        <title>Apolygus lucorum genome provides insights into omnivorousness and mesophyll feeding.</title>
        <authorList>
            <person name="Liu Y."/>
            <person name="Liu H."/>
            <person name="Wang H."/>
            <person name="Huang T."/>
            <person name="Liu B."/>
            <person name="Yang B."/>
            <person name="Yin L."/>
            <person name="Li B."/>
            <person name="Zhang Y."/>
            <person name="Zhang S."/>
            <person name="Jiang F."/>
            <person name="Zhang X."/>
            <person name="Ren Y."/>
            <person name="Wang B."/>
            <person name="Wang S."/>
            <person name="Lu Y."/>
            <person name="Wu K."/>
            <person name="Fan W."/>
            <person name="Wang G."/>
        </authorList>
    </citation>
    <scope>NUCLEOTIDE SEQUENCE</scope>
    <source>
        <strain evidence="9">12Hb</strain>
    </source>
</reference>
<dbReference type="Pfam" id="PF16317">
    <property type="entry name" value="Glyco_hydro_99"/>
    <property type="match status" value="1"/>
</dbReference>
<evidence type="ECO:0000256" key="5">
    <source>
        <dbReference type="ARBA" id="ARBA00022968"/>
    </source>
</evidence>
<keyword evidence="8" id="KW-0472">Membrane</keyword>
<evidence type="ECO:0000313" key="9">
    <source>
        <dbReference type="EMBL" id="KAF6212331.1"/>
    </source>
</evidence>
<protein>
    <recommendedName>
        <fullName evidence="11">Glycoprotein endo-alpha-1,2-mannosidase</fullName>
    </recommendedName>
</protein>
<evidence type="ECO:0008006" key="11">
    <source>
        <dbReference type="Google" id="ProtNLM"/>
    </source>
</evidence>
<dbReference type="InterPro" id="IPR026071">
    <property type="entry name" value="Glyco_Hydrolase_99"/>
</dbReference>
<keyword evidence="5" id="KW-0735">Signal-anchor</keyword>
<dbReference type="Proteomes" id="UP000466442">
    <property type="component" value="Unassembled WGS sequence"/>
</dbReference>
<evidence type="ECO:0000256" key="7">
    <source>
        <dbReference type="ARBA" id="ARBA00023034"/>
    </source>
</evidence>
<dbReference type="EMBL" id="WIXP02000004">
    <property type="protein sequence ID" value="KAF6212331.1"/>
    <property type="molecule type" value="Genomic_DNA"/>
</dbReference>
<dbReference type="GO" id="GO:0000139">
    <property type="term" value="C:Golgi membrane"/>
    <property type="evidence" value="ECO:0007669"/>
    <property type="project" value="UniProtKB-SubCell"/>
</dbReference>
<keyword evidence="3" id="KW-0812">Transmembrane</keyword>
<evidence type="ECO:0000256" key="6">
    <source>
        <dbReference type="ARBA" id="ARBA00022989"/>
    </source>
</evidence>
<keyword evidence="7" id="KW-0333">Golgi apparatus</keyword>
<dbReference type="GO" id="GO:0004559">
    <property type="term" value="F:alpha-mannosidase activity"/>
    <property type="evidence" value="ECO:0007669"/>
    <property type="project" value="TreeGrafter"/>
</dbReference>
<dbReference type="CDD" id="cd11574">
    <property type="entry name" value="GH99"/>
    <property type="match status" value="1"/>
</dbReference>
<comment type="caution">
    <text evidence="9">The sequence shown here is derived from an EMBL/GenBank/DDBJ whole genome shotgun (WGS) entry which is preliminary data.</text>
</comment>
<dbReference type="Gene3D" id="3.20.20.80">
    <property type="entry name" value="Glycosidases"/>
    <property type="match status" value="1"/>
</dbReference>
<keyword evidence="10" id="KW-1185">Reference proteome</keyword>
<dbReference type="OrthoDB" id="406152at2759"/>
<dbReference type="AlphaFoldDB" id="A0A6A4JYQ0"/>
<evidence type="ECO:0000256" key="1">
    <source>
        <dbReference type="ARBA" id="ARBA00004323"/>
    </source>
</evidence>
<name>A0A6A4JYQ0_APOLU</name>
<evidence type="ECO:0000256" key="3">
    <source>
        <dbReference type="ARBA" id="ARBA00022692"/>
    </source>
</evidence>
<sequence length="442" mass="50492">MMGIPHPRIHLKVFLSSLLFTIVTLIIVKLSKDPRTTSGWPKQAARTNRTFNLSIISPLPSKEELRKMWIQKKIERLSSKVHGDLNSLEKPKYEPLKKANDRVHIFYYAWYRSVGMDQVARHWNDEVSVSEDRFGLGKTDSLMGVRISFYPQEGFYSSRNQTIIDGHMQQLKACGIGVAVVYWKPPGFEDSPDELIVPLLDSAAKSGIKITFHINPYYNWSIENLLAHIKKLLNDYGSHNAFYTIRRKNRELPVFYVYDPFDLESSAWASMLSPDGSHSIRNTGYDGVFIGLLADLSHRMEIKKSHFDGFYTYFAGNGYTYGSSWKNWHSLAKFARDNQLLFVPCVAPGYAEPGGGSTNRPRHKGNYFEVGMRAALDTNPEVVAITSFNAWEEGSQIEAAVPQRADSYVYLDYKPHEPNYYLELAGWWVKSWTDKTNASSVK</sequence>
<organism evidence="9 10">
    <name type="scientific">Apolygus lucorum</name>
    <name type="common">Small green plant bug</name>
    <name type="synonym">Lygocoris lucorum</name>
    <dbReference type="NCBI Taxonomy" id="248454"/>
    <lineage>
        <taxon>Eukaryota</taxon>
        <taxon>Metazoa</taxon>
        <taxon>Ecdysozoa</taxon>
        <taxon>Arthropoda</taxon>
        <taxon>Hexapoda</taxon>
        <taxon>Insecta</taxon>
        <taxon>Pterygota</taxon>
        <taxon>Neoptera</taxon>
        <taxon>Paraneoptera</taxon>
        <taxon>Hemiptera</taxon>
        <taxon>Heteroptera</taxon>
        <taxon>Panheteroptera</taxon>
        <taxon>Cimicomorpha</taxon>
        <taxon>Miridae</taxon>
        <taxon>Mirini</taxon>
        <taxon>Apolygus</taxon>
    </lineage>
</organism>
<gene>
    <name evidence="9" type="ORF">GE061_012853</name>
</gene>
<evidence type="ECO:0000256" key="8">
    <source>
        <dbReference type="ARBA" id="ARBA00023136"/>
    </source>
</evidence>
<comment type="subcellular location">
    <subcellularLocation>
        <location evidence="1">Golgi apparatus membrane</location>
        <topology evidence="1">Single-pass type II membrane protein</topology>
    </subcellularLocation>
</comment>
<comment type="similarity">
    <text evidence="2">Belongs to the glycosyl hydrolase 99 family.</text>
</comment>
<evidence type="ECO:0000256" key="4">
    <source>
        <dbReference type="ARBA" id="ARBA00022801"/>
    </source>
</evidence>
<dbReference type="PANTHER" id="PTHR13572">
    <property type="entry name" value="ENDO-ALPHA-1,2-MANNOSIDASE"/>
    <property type="match status" value="1"/>
</dbReference>
<keyword evidence="4" id="KW-0378">Hydrolase</keyword>
<keyword evidence="6" id="KW-1133">Transmembrane helix</keyword>
<proteinExistence type="inferred from homology"/>